<evidence type="ECO:0000313" key="7">
    <source>
        <dbReference type="EMBL" id="WKN35615.1"/>
    </source>
</evidence>
<evidence type="ECO:0000256" key="3">
    <source>
        <dbReference type="ARBA" id="ARBA00023082"/>
    </source>
</evidence>
<evidence type="ECO:0000259" key="6">
    <source>
        <dbReference type="Pfam" id="PF08281"/>
    </source>
</evidence>
<dbReference type="Gene3D" id="1.10.1740.10">
    <property type="match status" value="1"/>
</dbReference>
<comment type="similarity">
    <text evidence="1">Belongs to the sigma-70 factor family. ECF subfamily.</text>
</comment>
<dbReference type="CDD" id="cd06171">
    <property type="entry name" value="Sigma70_r4"/>
    <property type="match status" value="1"/>
</dbReference>
<dbReference type="NCBIfam" id="TIGR02937">
    <property type="entry name" value="sigma70-ECF"/>
    <property type="match status" value="1"/>
</dbReference>
<dbReference type="Pfam" id="PF08281">
    <property type="entry name" value="Sigma70_r4_2"/>
    <property type="match status" value="1"/>
</dbReference>
<reference evidence="7" key="2">
    <citation type="journal article" date="2024" name="Antonie Van Leeuwenhoek">
        <title>Roseihalotalea indica gen. nov., sp. nov., a halophilic Bacteroidetes from mesopelagic Southwest Indian Ocean with higher carbohydrate metabolic potential.</title>
        <authorList>
            <person name="Chen B."/>
            <person name="Zhang M."/>
            <person name="Lin D."/>
            <person name="Ye J."/>
            <person name="Tang K."/>
        </authorList>
    </citation>
    <scope>NUCLEOTIDE SEQUENCE</scope>
    <source>
        <strain evidence="7">TK19036</strain>
    </source>
</reference>
<evidence type="ECO:0000259" key="5">
    <source>
        <dbReference type="Pfam" id="PF04542"/>
    </source>
</evidence>
<dbReference type="InterPro" id="IPR013324">
    <property type="entry name" value="RNA_pol_sigma_r3/r4-like"/>
</dbReference>
<dbReference type="Pfam" id="PF04542">
    <property type="entry name" value="Sigma70_r2"/>
    <property type="match status" value="1"/>
</dbReference>
<feature type="domain" description="RNA polymerase sigma-70 region 2" evidence="5">
    <location>
        <begin position="46"/>
        <end position="111"/>
    </location>
</feature>
<gene>
    <name evidence="7" type="ORF">K4G66_24910</name>
</gene>
<dbReference type="InterPro" id="IPR013325">
    <property type="entry name" value="RNA_pol_sigma_r2"/>
</dbReference>
<proteinExistence type="inferred from homology"/>
<dbReference type="GO" id="GO:0006352">
    <property type="term" value="P:DNA-templated transcription initiation"/>
    <property type="evidence" value="ECO:0007669"/>
    <property type="project" value="InterPro"/>
</dbReference>
<keyword evidence="3" id="KW-0731">Sigma factor</keyword>
<name>A0AA49GIR6_9BACT</name>
<dbReference type="InterPro" id="IPR039425">
    <property type="entry name" value="RNA_pol_sigma-70-like"/>
</dbReference>
<dbReference type="EMBL" id="CP120682">
    <property type="protein sequence ID" value="WKN35615.1"/>
    <property type="molecule type" value="Genomic_DNA"/>
</dbReference>
<dbReference type="AlphaFoldDB" id="A0AA49GIR6"/>
<dbReference type="Gene3D" id="1.10.10.10">
    <property type="entry name" value="Winged helix-like DNA-binding domain superfamily/Winged helix DNA-binding domain"/>
    <property type="match status" value="1"/>
</dbReference>
<evidence type="ECO:0000256" key="4">
    <source>
        <dbReference type="ARBA" id="ARBA00023163"/>
    </source>
</evidence>
<dbReference type="SUPFAM" id="SSF88659">
    <property type="entry name" value="Sigma3 and sigma4 domains of RNA polymerase sigma factors"/>
    <property type="match status" value="1"/>
</dbReference>
<dbReference type="InterPro" id="IPR013249">
    <property type="entry name" value="RNA_pol_sigma70_r4_t2"/>
</dbReference>
<evidence type="ECO:0000256" key="1">
    <source>
        <dbReference type="ARBA" id="ARBA00010641"/>
    </source>
</evidence>
<keyword evidence="4" id="KW-0804">Transcription</keyword>
<accession>A0AA49GIR6</accession>
<organism evidence="7">
    <name type="scientific">Roseihalotalea indica</name>
    <dbReference type="NCBI Taxonomy" id="2867963"/>
    <lineage>
        <taxon>Bacteria</taxon>
        <taxon>Pseudomonadati</taxon>
        <taxon>Bacteroidota</taxon>
        <taxon>Cytophagia</taxon>
        <taxon>Cytophagales</taxon>
        <taxon>Catalimonadaceae</taxon>
        <taxon>Roseihalotalea</taxon>
    </lineage>
</organism>
<keyword evidence="2" id="KW-0805">Transcription regulation</keyword>
<dbReference type="GO" id="GO:0016987">
    <property type="term" value="F:sigma factor activity"/>
    <property type="evidence" value="ECO:0007669"/>
    <property type="project" value="UniProtKB-KW"/>
</dbReference>
<dbReference type="SUPFAM" id="SSF88946">
    <property type="entry name" value="Sigma2 domain of RNA polymerase sigma factors"/>
    <property type="match status" value="1"/>
</dbReference>
<dbReference type="InterPro" id="IPR014284">
    <property type="entry name" value="RNA_pol_sigma-70_dom"/>
</dbReference>
<feature type="domain" description="RNA polymerase sigma factor 70 region 4 type 2" evidence="6">
    <location>
        <begin position="145"/>
        <end position="196"/>
    </location>
</feature>
<evidence type="ECO:0000256" key="2">
    <source>
        <dbReference type="ARBA" id="ARBA00023015"/>
    </source>
</evidence>
<dbReference type="PANTHER" id="PTHR43133:SF46">
    <property type="entry name" value="RNA POLYMERASE SIGMA-70 FACTOR ECF SUBFAMILY"/>
    <property type="match status" value="1"/>
</dbReference>
<dbReference type="PANTHER" id="PTHR43133">
    <property type="entry name" value="RNA POLYMERASE ECF-TYPE SIGMA FACTO"/>
    <property type="match status" value="1"/>
</dbReference>
<sequence>MKVYQLSFSHASHLDPDSEQLGSGISEAQIWINFKNGSEEAYRYIYTNHFSTLFNYGRQFCPNTELVKDCIQEVFVTIWQSKEQLSNTDSIKYYLFRALKRSIAQAMKKAHKRHQLYAQVRPFESLPSIEERMILSQAADEQKSKIRQAVNALSDKQREAIFLLFYENLSYPQIADLLSIEVKTARNLVGKALQSLRKQLKFVFFFGFTVLMDWLLQG</sequence>
<dbReference type="InterPro" id="IPR036388">
    <property type="entry name" value="WH-like_DNA-bd_sf"/>
</dbReference>
<dbReference type="GO" id="GO:0003677">
    <property type="term" value="F:DNA binding"/>
    <property type="evidence" value="ECO:0007669"/>
    <property type="project" value="InterPro"/>
</dbReference>
<protein>
    <submittedName>
        <fullName evidence="7">Sigma-70 family RNA polymerase sigma factor</fullName>
    </submittedName>
</protein>
<reference evidence="7" key="1">
    <citation type="journal article" date="2023" name="Comput. Struct. Biotechnol. J.">
        <title>Discovery of a novel marine Bacteroidetes with a rich repertoire of carbohydrate-active enzymes.</title>
        <authorList>
            <person name="Chen B."/>
            <person name="Liu G."/>
            <person name="Chen Q."/>
            <person name="Wang H."/>
            <person name="Liu L."/>
            <person name="Tang K."/>
        </authorList>
    </citation>
    <scope>NUCLEOTIDE SEQUENCE</scope>
    <source>
        <strain evidence="7">TK19036</strain>
    </source>
</reference>
<dbReference type="InterPro" id="IPR007627">
    <property type="entry name" value="RNA_pol_sigma70_r2"/>
</dbReference>